<gene>
    <name evidence="1" type="ORF">LCGC14_1882760</name>
</gene>
<dbReference type="Gene3D" id="3.40.470.10">
    <property type="entry name" value="Uracil-DNA glycosylase-like domain"/>
    <property type="match status" value="1"/>
</dbReference>
<dbReference type="InterPro" id="IPR036895">
    <property type="entry name" value="Uracil-DNA_glycosylase-like_sf"/>
</dbReference>
<evidence type="ECO:0000313" key="1">
    <source>
        <dbReference type="EMBL" id="KKL92635.1"/>
    </source>
</evidence>
<dbReference type="SUPFAM" id="SSF52141">
    <property type="entry name" value="Uracil-DNA glycosylase-like"/>
    <property type="match status" value="1"/>
</dbReference>
<comment type="caution">
    <text evidence="1">The sequence shown here is derived from an EMBL/GenBank/DDBJ whole genome shotgun (WGS) entry which is preliminary data.</text>
</comment>
<reference evidence="1" key="1">
    <citation type="journal article" date="2015" name="Nature">
        <title>Complex archaea that bridge the gap between prokaryotes and eukaryotes.</title>
        <authorList>
            <person name="Spang A."/>
            <person name="Saw J.H."/>
            <person name="Jorgensen S.L."/>
            <person name="Zaremba-Niedzwiedzka K."/>
            <person name="Martijn J."/>
            <person name="Lind A.E."/>
            <person name="van Eijk R."/>
            <person name="Schleper C."/>
            <person name="Guy L."/>
            <person name="Ettema T.J."/>
        </authorList>
    </citation>
    <scope>NUCLEOTIDE SEQUENCE</scope>
</reference>
<dbReference type="AlphaFoldDB" id="A0A0F9IFQ3"/>
<proteinExistence type="predicted"/>
<dbReference type="EMBL" id="LAZR01019412">
    <property type="protein sequence ID" value="KKL92635.1"/>
    <property type="molecule type" value="Genomic_DNA"/>
</dbReference>
<evidence type="ECO:0008006" key="2">
    <source>
        <dbReference type="Google" id="ProtNLM"/>
    </source>
</evidence>
<sequence length="109" mass="12143">MNAVNPVVAAENTKPRVIKTPANAHSQPPVNKQVNHGGFIEERAAFVLSGLEKLTYAPLFNEADLPGKVILPTFHPAYVLRQYTPDIRRKVWDDLCKVMDKLGLQPPKT</sequence>
<organism evidence="1">
    <name type="scientific">marine sediment metagenome</name>
    <dbReference type="NCBI Taxonomy" id="412755"/>
    <lineage>
        <taxon>unclassified sequences</taxon>
        <taxon>metagenomes</taxon>
        <taxon>ecological metagenomes</taxon>
    </lineage>
</organism>
<accession>A0A0F9IFQ3</accession>
<name>A0A0F9IFQ3_9ZZZZ</name>
<protein>
    <recommendedName>
        <fullName evidence="2">Uracil-DNA glycosylase-like domain-containing protein</fullName>
    </recommendedName>
</protein>